<evidence type="ECO:0000313" key="5">
    <source>
        <dbReference type="EMBL" id="MBB3984623.1"/>
    </source>
</evidence>
<comment type="similarity">
    <text evidence="1 2">Belongs to the Cu-Zn superoxide dismutase family.</text>
</comment>
<comment type="caution">
    <text evidence="5">The sequence shown here is derived from an EMBL/GenBank/DDBJ whole genome shotgun (WGS) entry which is preliminary data.</text>
</comment>
<dbReference type="InterPro" id="IPR024134">
    <property type="entry name" value="SOD_Cu/Zn_/chaperone"/>
</dbReference>
<protein>
    <recommendedName>
        <fullName evidence="2">Superoxide dismutase [Cu-Zn]</fullName>
        <ecNumber evidence="2">1.15.1.1</ecNumber>
    </recommendedName>
</protein>
<dbReference type="PROSITE" id="PS00332">
    <property type="entry name" value="SOD_CU_ZN_2"/>
    <property type="match status" value="1"/>
</dbReference>
<comment type="cofactor">
    <cofactor evidence="2">
        <name>Cu cation</name>
        <dbReference type="ChEBI" id="CHEBI:23378"/>
    </cofactor>
    <text evidence="2">Binds 1 copper ion per subunit.</text>
</comment>
<keyword evidence="3" id="KW-0732">Signal</keyword>
<dbReference type="RefSeq" id="WP_183963373.1">
    <property type="nucleotide sequence ID" value="NZ_BAABBZ010000014.1"/>
</dbReference>
<keyword evidence="2 5" id="KW-0560">Oxidoreductase</keyword>
<sequence length="173" mass="17620">MNRFILSATAALCATTALAESHSMEAPEPTATSEIIGLEGEAIGEATLTQGPDGVLIHVRVEGLEPGKHGLHLHQMATCEPGEGFTTSGGHVGKVEGGHGLLNMDGPEDGDLPNLFVASDGEGEMEAYTTMITVEGLMDEDGSAFIIHEAGDDHVSQPIGGAGGRVACGMIGG</sequence>
<dbReference type="GO" id="GO:0005507">
    <property type="term" value="F:copper ion binding"/>
    <property type="evidence" value="ECO:0007669"/>
    <property type="project" value="InterPro"/>
</dbReference>
<dbReference type="PANTHER" id="PTHR10003">
    <property type="entry name" value="SUPEROXIDE DISMUTASE CU-ZN -RELATED"/>
    <property type="match status" value="1"/>
</dbReference>
<dbReference type="GO" id="GO:0004784">
    <property type="term" value="F:superoxide dismutase activity"/>
    <property type="evidence" value="ECO:0007669"/>
    <property type="project" value="UniProtKB-EC"/>
</dbReference>
<keyword evidence="6" id="KW-1185">Reference proteome</keyword>
<keyword evidence="2" id="KW-0186">Copper</keyword>
<organism evidence="5 6">
    <name type="scientific">Sagittula marina</name>
    <dbReference type="NCBI Taxonomy" id="943940"/>
    <lineage>
        <taxon>Bacteria</taxon>
        <taxon>Pseudomonadati</taxon>
        <taxon>Pseudomonadota</taxon>
        <taxon>Alphaproteobacteria</taxon>
        <taxon>Rhodobacterales</taxon>
        <taxon>Roseobacteraceae</taxon>
        <taxon>Sagittula</taxon>
    </lineage>
</organism>
<evidence type="ECO:0000256" key="1">
    <source>
        <dbReference type="ARBA" id="ARBA00010457"/>
    </source>
</evidence>
<dbReference type="InterPro" id="IPR001424">
    <property type="entry name" value="SOD_Cu_Zn_dom"/>
</dbReference>
<evidence type="ECO:0000256" key="2">
    <source>
        <dbReference type="RuleBase" id="RU000393"/>
    </source>
</evidence>
<dbReference type="SUPFAM" id="SSF49329">
    <property type="entry name" value="Cu,Zn superoxide dismutase-like"/>
    <property type="match status" value="1"/>
</dbReference>
<comment type="catalytic activity">
    <reaction evidence="2">
        <text>2 superoxide + 2 H(+) = H2O2 + O2</text>
        <dbReference type="Rhea" id="RHEA:20696"/>
        <dbReference type="ChEBI" id="CHEBI:15378"/>
        <dbReference type="ChEBI" id="CHEBI:15379"/>
        <dbReference type="ChEBI" id="CHEBI:16240"/>
        <dbReference type="ChEBI" id="CHEBI:18421"/>
        <dbReference type="EC" id="1.15.1.1"/>
    </reaction>
</comment>
<evidence type="ECO:0000256" key="3">
    <source>
        <dbReference type="SAM" id="SignalP"/>
    </source>
</evidence>
<dbReference type="Proteomes" id="UP000541426">
    <property type="component" value="Unassembled WGS sequence"/>
</dbReference>
<dbReference type="AlphaFoldDB" id="A0A7W6DKA9"/>
<dbReference type="Gene3D" id="2.60.40.200">
    <property type="entry name" value="Superoxide dismutase, copper/zinc binding domain"/>
    <property type="match status" value="1"/>
</dbReference>
<feature type="domain" description="Superoxide dismutase copper/zinc binding" evidence="4">
    <location>
        <begin position="44"/>
        <end position="171"/>
    </location>
</feature>
<name>A0A7W6DKA9_9RHOB</name>
<feature type="signal peptide" evidence="3">
    <location>
        <begin position="1"/>
        <end position="19"/>
    </location>
</feature>
<gene>
    <name evidence="5" type="ORF">GGQ68_000939</name>
</gene>
<dbReference type="Pfam" id="PF00080">
    <property type="entry name" value="Sod_Cu"/>
    <property type="match status" value="1"/>
</dbReference>
<proteinExistence type="inferred from homology"/>
<keyword evidence="2" id="KW-0479">Metal-binding</keyword>
<dbReference type="InterPro" id="IPR018152">
    <property type="entry name" value="SOD_Cu/Zn_BS"/>
</dbReference>
<dbReference type="InterPro" id="IPR036423">
    <property type="entry name" value="SOD-like_Cu/Zn_dom_sf"/>
</dbReference>
<accession>A0A7W6DKA9</accession>
<evidence type="ECO:0000259" key="4">
    <source>
        <dbReference type="Pfam" id="PF00080"/>
    </source>
</evidence>
<comment type="function">
    <text evidence="2">Destroys radicals which are normally produced within the cells and which are toxic to biological systems.</text>
</comment>
<feature type="chain" id="PRO_5030535231" description="Superoxide dismutase [Cu-Zn]" evidence="3">
    <location>
        <begin position="20"/>
        <end position="173"/>
    </location>
</feature>
<keyword evidence="2" id="KW-0862">Zinc</keyword>
<evidence type="ECO:0000313" key="6">
    <source>
        <dbReference type="Proteomes" id="UP000541426"/>
    </source>
</evidence>
<dbReference type="EC" id="1.15.1.1" evidence="2"/>
<dbReference type="EMBL" id="JACIEJ010000002">
    <property type="protein sequence ID" value="MBB3984623.1"/>
    <property type="molecule type" value="Genomic_DNA"/>
</dbReference>
<reference evidence="5 6" key="1">
    <citation type="submission" date="2020-08" db="EMBL/GenBank/DDBJ databases">
        <title>Genomic Encyclopedia of Type Strains, Phase IV (KMG-IV): sequencing the most valuable type-strain genomes for metagenomic binning, comparative biology and taxonomic classification.</title>
        <authorList>
            <person name="Goeker M."/>
        </authorList>
    </citation>
    <scope>NUCLEOTIDE SEQUENCE [LARGE SCALE GENOMIC DNA]</scope>
    <source>
        <strain evidence="5 6">DSM 102235</strain>
    </source>
</reference>
<comment type="cofactor">
    <cofactor evidence="2">
        <name>Zn(2+)</name>
        <dbReference type="ChEBI" id="CHEBI:29105"/>
    </cofactor>
    <text evidence="2">Binds 1 zinc ion per subunit.</text>
</comment>